<dbReference type="PANTHER" id="PTHR12019:SF9">
    <property type="entry name" value="THYMOPOIETIN"/>
    <property type="match status" value="1"/>
</dbReference>
<feature type="region of interest" description="Disordered" evidence="1">
    <location>
        <begin position="60"/>
        <end position="126"/>
    </location>
</feature>
<keyword evidence="2" id="KW-0472">Membrane</keyword>
<organism evidence="4 5">
    <name type="scientific">Allacma fusca</name>
    <dbReference type="NCBI Taxonomy" id="39272"/>
    <lineage>
        <taxon>Eukaryota</taxon>
        <taxon>Metazoa</taxon>
        <taxon>Ecdysozoa</taxon>
        <taxon>Arthropoda</taxon>
        <taxon>Hexapoda</taxon>
        <taxon>Collembola</taxon>
        <taxon>Symphypleona</taxon>
        <taxon>Sminthuridae</taxon>
        <taxon>Allacma</taxon>
    </lineage>
</organism>
<accession>A0A8J2KCA0</accession>
<dbReference type="InterPro" id="IPR051656">
    <property type="entry name" value="LEM_domain"/>
</dbReference>
<dbReference type="CDD" id="cd12934">
    <property type="entry name" value="LEM"/>
    <property type="match status" value="1"/>
</dbReference>
<keyword evidence="2" id="KW-1133">Transmembrane helix</keyword>
<dbReference type="PANTHER" id="PTHR12019">
    <property type="entry name" value="LAMINA-ASSOCIATED POLYPEPTIDE THYMOPOIETIN"/>
    <property type="match status" value="1"/>
</dbReference>
<protein>
    <recommendedName>
        <fullName evidence="3">LEM domain-containing protein</fullName>
    </recommendedName>
</protein>
<dbReference type="FunFam" id="1.10.720.40:FF:000001">
    <property type="entry name" value="LEM domain containing 2, isoform CRA_a"/>
    <property type="match status" value="1"/>
</dbReference>
<dbReference type="Proteomes" id="UP000708208">
    <property type="component" value="Unassembled WGS sequence"/>
</dbReference>
<proteinExistence type="predicted"/>
<gene>
    <name evidence="4" type="ORF">AFUS01_LOCUS23324</name>
</gene>
<evidence type="ECO:0000256" key="2">
    <source>
        <dbReference type="SAM" id="Phobius"/>
    </source>
</evidence>
<feature type="compositionally biased region" description="Basic and acidic residues" evidence="1">
    <location>
        <begin position="162"/>
        <end position="172"/>
    </location>
</feature>
<evidence type="ECO:0000256" key="1">
    <source>
        <dbReference type="SAM" id="MobiDB-lite"/>
    </source>
</evidence>
<evidence type="ECO:0000313" key="5">
    <source>
        <dbReference type="Proteomes" id="UP000708208"/>
    </source>
</evidence>
<dbReference type="InterPro" id="IPR003887">
    <property type="entry name" value="LEM_dom"/>
</dbReference>
<name>A0A8J2KCA0_9HEXA</name>
<feature type="domain" description="LEM" evidence="3">
    <location>
        <begin position="17"/>
        <end position="61"/>
    </location>
</feature>
<feature type="transmembrane region" description="Helical" evidence="2">
    <location>
        <begin position="192"/>
        <end position="212"/>
    </location>
</feature>
<evidence type="ECO:0000313" key="4">
    <source>
        <dbReference type="EMBL" id="CAG7734967.1"/>
    </source>
</evidence>
<keyword evidence="5" id="KW-1185">Reference proteome</keyword>
<keyword evidence="2" id="KW-0812">Transmembrane</keyword>
<dbReference type="EMBL" id="CAJVCH010279679">
    <property type="protein sequence ID" value="CAG7734967.1"/>
    <property type="molecule type" value="Genomic_DNA"/>
</dbReference>
<comment type="caution">
    <text evidence="4">The sequence shown here is derived from an EMBL/GenBank/DDBJ whole genome shotgun (WGS) entry which is preliminary data.</text>
</comment>
<dbReference type="SMART" id="SM00540">
    <property type="entry name" value="LEM"/>
    <property type="match status" value="1"/>
</dbReference>
<feature type="compositionally biased region" description="Low complexity" evidence="1">
    <location>
        <begin position="90"/>
        <end position="105"/>
    </location>
</feature>
<dbReference type="PROSITE" id="PS50954">
    <property type="entry name" value="LEM"/>
    <property type="match status" value="1"/>
</dbReference>
<sequence>MAANESVINGDDFETSLREVEALSDEELYDKLKQTGKDIGPIVGTTRRLYQKQLAAIISSPNGNTSRLSTTNGNVDDQNGDVTDSDDASFETSSRASRSSRGSSLPKKKSIAPTPTKITQDDRPPVVKSIEEIVHKRENTPHFETPNRPSRTFEEFVADSEARKARHGDSYLRRQGSQERSVGTEETKQRSGILPILLVLAVLAALGAFVYLKFGDTLFGGAKDRDSIIDQEIDALTKQQ</sequence>
<dbReference type="Pfam" id="PF03020">
    <property type="entry name" value="LEM"/>
    <property type="match status" value="1"/>
</dbReference>
<dbReference type="OrthoDB" id="6418968at2759"/>
<feature type="compositionally biased region" description="Polar residues" evidence="1">
    <location>
        <begin position="60"/>
        <end position="82"/>
    </location>
</feature>
<dbReference type="AlphaFoldDB" id="A0A8J2KCA0"/>
<feature type="region of interest" description="Disordered" evidence="1">
    <location>
        <begin position="162"/>
        <end position="186"/>
    </location>
</feature>
<evidence type="ECO:0000259" key="3">
    <source>
        <dbReference type="PROSITE" id="PS50954"/>
    </source>
</evidence>
<reference evidence="4" key="1">
    <citation type="submission" date="2021-06" db="EMBL/GenBank/DDBJ databases">
        <authorList>
            <person name="Hodson N. C."/>
            <person name="Mongue J. A."/>
            <person name="Jaron S. K."/>
        </authorList>
    </citation>
    <scope>NUCLEOTIDE SEQUENCE</scope>
</reference>